<reference evidence="1 2" key="1">
    <citation type="journal article" date="2021" name="Hortic Res">
        <title>High-quality reference genome and annotation aids understanding of berry development for evergreen blueberry (Vaccinium darrowii).</title>
        <authorList>
            <person name="Yu J."/>
            <person name="Hulse-Kemp A.M."/>
            <person name="Babiker E."/>
            <person name="Staton M."/>
        </authorList>
    </citation>
    <scope>NUCLEOTIDE SEQUENCE [LARGE SCALE GENOMIC DNA]</scope>
    <source>
        <strain evidence="2">cv. NJ 8807/NJ 8810</strain>
        <tissue evidence="1">Young leaf</tissue>
    </source>
</reference>
<comment type="caution">
    <text evidence="1">The sequence shown here is derived from an EMBL/GenBank/DDBJ whole genome shotgun (WGS) entry which is preliminary data.</text>
</comment>
<keyword evidence="2" id="KW-1185">Reference proteome</keyword>
<sequence>MPAQKRQSPSENLHDDDDSLQQQHYRRHQQSRWERGAEQEDEEEVERDPDDEEVKEEDDDDDDDEEEEEEEEEDSDGSRSSDDPAKLPEWLIVHLSTLRTCVQCPICLGIIKKTRTVMGCMHRFCRECIDKSMRLGNNECPACRTHCASRRSLRDDPGFDTMIEILYDDIEKYEEEELAFHEEEKTRNKQIQASIAQISQRQSEALVTRRKTGKEARLPRNGGNSYPRRRRNTRGTEAEGSDDNEDEHNHDGNKGSSSSDDRGTETKRRRYRKRAGAQPPQPSPSAANSDGGAIENDLEASRESKGTSCGPVNPEMLAWGKGGARSKSVRNTRIMKLTKYLENLKEKDDNKLDVNLMLFSLDKRRKQGSRLLYLCCPPGFSVECLKEYVAHERHLWIEDIEILLVKKLFSANGLQTTLDLSTLTENNDVLQIVEGQETLAGIRQDCASIRNHMILAYRLKERDGEVKHESIAGL</sequence>
<accession>A0ACB7Z5W4</accession>
<proteinExistence type="predicted"/>
<organism evidence="1 2">
    <name type="scientific">Vaccinium darrowii</name>
    <dbReference type="NCBI Taxonomy" id="229202"/>
    <lineage>
        <taxon>Eukaryota</taxon>
        <taxon>Viridiplantae</taxon>
        <taxon>Streptophyta</taxon>
        <taxon>Embryophyta</taxon>
        <taxon>Tracheophyta</taxon>
        <taxon>Spermatophyta</taxon>
        <taxon>Magnoliopsida</taxon>
        <taxon>eudicotyledons</taxon>
        <taxon>Gunneridae</taxon>
        <taxon>Pentapetalae</taxon>
        <taxon>asterids</taxon>
        <taxon>Ericales</taxon>
        <taxon>Ericaceae</taxon>
        <taxon>Vaccinioideae</taxon>
        <taxon>Vaccinieae</taxon>
        <taxon>Vaccinium</taxon>
    </lineage>
</organism>
<dbReference type="Proteomes" id="UP000828048">
    <property type="component" value="Chromosome 4"/>
</dbReference>
<gene>
    <name evidence="1" type="ORF">Vadar_023790</name>
</gene>
<dbReference type="EMBL" id="CM037154">
    <property type="protein sequence ID" value="KAH7861251.1"/>
    <property type="molecule type" value="Genomic_DNA"/>
</dbReference>
<name>A0ACB7Z5W4_9ERIC</name>
<protein>
    <submittedName>
        <fullName evidence="1">Uncharacterized protein</fullName>
    </submittedName>
</protein>
<evidence type="ECO:0000313" key="1">
    <source>
        <dbReference type="EMBL" id="KAH7861251.1"/>
    </source>
</evidence>
<evidence type="ECO:0000313" key="2">
    <source>
        <dbReference type="Proteomes" id="UP000828048"/>
    </source>
</evidence>